<keyword evidence="2" id="KW-1185">Reference proteome</keyword>
<gene>
    <name evidence="1" type="ORF">L1987_12104</name>
</gene>
<organism evidence="1 2">
    <name type="scientific">Smallanthus sonchifolius</name>
    <dbReference type="NCBI Taxonomy" id="185202"/>
    <lineage>
        <taxon>Eukaryota</taxon>
        <taxon>Viridiplantae</taxon>
        <taxon>Streptophyta</taxon>
        <taxon>Embryophyta</taxon>
        <taxon>Tracheophyta</taxon>
        <taxon>Spermatophyta</taxon>
        <taxon>Magnoliopsida</taxon>
        <taxon>eudicotyledons</taxon>
        <taxon>Gunneridae</taxon>
        <taxon>Pentapetalae</taxon>
        <taxon>asterids</taxon>
        <taxon>campanulids</taxon>
        <taxon>Asterales</taxon>
        <taxon>Asteraceae</taxon>
        <taxon>Asteroideae</taxon>
        <taxon>Heliantheae alliance</taxon>
        <taxon>Millerieae</taxon>
        <taxon>Smallanthus</taxon>
    </lineage>
</organism>
<name>A0ACB9JFG5_9ASTR</name>
<accession>A0ACB9JFG5</accession>
<evidence type="ECO:0000313" key="2">
    <source>
        <dbReference type="Proteomes" id="UP001056120"/>
    </source>
</evidence>
<reference evidence="2" key="1">
    <citation type="journal article" date="2022" name="Mol. Ecol. Resour.">
        <title>The genomes of chicory, endive, great burdock and yacon provide insights into Asteraceae palaeo-polyploidization history and plant inulin production.</title>
        <authorList>
            <person name="Fan W."/>
            <person name="Wang S."/>
            <person name="Wang H."/>
            <person name="Wang A."/>
            <person name="Jiang F."/>
            <person name="Liu H."/>
            <person name="Zhao H."/>
            <person name="Xu D."/>
            <person name="Zhang Y."/>
        </authorList>
    </citation>
    <scope>NUCLEOTIDE SEQUENCE [LARGE SCALE GENOMIC DNA]</scope>
    <source>
        <strain evidence="2">cv. Yunnan</strain>
    </source>
</reference>
<sequence length="150" mass="17896">MITTLPKGYDFENYLRRKSRDNFKSLKNPSVTKRRLSRFAYSNEVCSLRQRYMANAPRAILTKYNNAMEINTRSLQSFARAYFDPLCKELVVERGNQEPIRVYDALELRWLTYEDIYMIESMKIEHNQSDEVDVQECYTIIKKLANMRRG</sequence>
<dbReference type="Proteomes" id="UP001056120">
    <property type="component" value="Linkage Group LG04"/>
</dbReference>
<evidence type="ECO:0000313" key="1">
    <source>
        <dbReference type="EMBL" id="KAI3818300.1"/>
    </source>
</evidence>
<dbReference type="EMBL" id="CM042021">
    <property type="protein sequence ID" value="KAI3818300.1"/>
    <property type="molecule type" value="Genomic_DNA"/>
</dbReference>
<comment type="caution">
    <text evidence="1">The sequence shown here is derived from an EMBL/GenBank/DDBJ whole genome shotgun (WGS) entry which is preliminary data.</text>
</comment>
<protein>
    <submittedName>
        <fullName evidence="1">Uncharacterized protein</fullName>
    </submittedName>
</protein>
<reference evidence="1 2" key="2">
    <citation type="journal article" date="2022" name="Mol. Ecol. Resour.">
        <title>The genomes of chicory, endive, great burdock and yacon provide insights into Asteraceae paleo-polyploidization history and plant inulin production.</title>
        <authorList>
            <person name="Fan W."/>
            <person name="Wang S."/>
            <person name="Wang H."/>
            <person name="Wang A."/>
            <person name="Jiang F."/>
            <person name="Liu H."/>
            <person name="Zhao H."/>
            <person name="Xu D."/>
            <person name="Zhang Y."/>
        </authorList>
    </citation>
    <scope>NUCLEOTIDE SEQUENCE [LARGE SCALE GENOMIC DNA]</scope>
    <source>
        <strain evidence="2">cv. Yunnan</strain>
        <tissue evidence="1">Leaves</tissue>
    </source>
</reference>
<proteinExistence type="predicted"/>